<organism evidence="3">
    <name type="scientific">Schizophyllum commune (strain H4-8 / FGSC 9210)</name>
    <name type="common">Split gill fungus</name>
    <dbReference type="NCBI Taxonomy" id="578458"/>
    <lineage>
        <taxon>Eukaryota</taxon>
        <taxon>Fungi</taxon>
        <taxon>Dikarya</taxon>
        <taxon>Basidiomycota</taxon>
        <taxon>Agaricomycotina</taxon>
        <taxon>Agaricomycetes</taxon>
        <taxon>Agaricomycetidae</taxon>
        <taxon>Agaricales</taxon>
        <taxon>Schizophyllaceae</taxon>
        <taxon>Schizophyllum</taxon>
    </lineage>
</organism>
<name>D8PYQ7_SCHCM</name>
<dbReference type="AlphaFoldDB" id="D8PYQ7"/>
<accession>D8PYQ7</accession>
<feature type="region of interest" description="Disordered" evidence="1">
    <location>
        <begin position="108"/>
        <end position="128"/>
    </location>
</feature>
<feature type="region of interest" description="Disordered" evidence="1">
    <location>
        <begin position="181"/>
        <end position="201"/>
    </location>
</feature>
<dbReference type="KEGG" id="scm:SCHCO_02493326"/>
<dbReference type="HOGENOM" id="CLU_877600_0_0_1"/>
<reference evidence="2 3" key="1">
    <citation type="journal article" date="2010" name="Nat. Biotechnol.">
        <title>Genome sequence of the model mushroom Schizophyllum commune.</title>
        <authorList>
            <person name="Ohm R.A."/>
            <person name="de Jong J.F."/>
            <person name="Lugones L.G."/>
            <person name="Aerts A."/>
            <person name="Kothe E."/>
            <person name="Stajich J.E."/>
            <person name="de Vries R.P."/>
            <person name="Record E."/>
            <person name="Levasseur A."/>
            <person name="Baker S.E."/>
            <person name="Bartholomew K.A."/>
            <person name="Coutinho P.M."/>
            <person name="Erdmann S."/>
            <person name="Fowler T.J."/>
            <person name="Gathman A.C."/>
            <person name="Lombard V."/>
            <person name="Henrissat B."/>
            <person name="Knabe N."/>
            <person name="Kuees U."/>
            <person name="Lilly W.W."/>
            <person name="Lindquist E."/>
            <person name="Lucas S."/>
            <person name="Magnuson J.K."/>
            <person name="Piumi F."/>
            <person name="Raudaskoski M."/>
            <person name="Salamov A."/>
            <person name="Schmutz J."/>
            <person name="Schwarze F.W.M.R."/>
            <person name="vanKuyk P.A."/>
            <person name="Horton J.S."/>
            <person name="Grigoriev I.V."/>
            <person name="Woesten H.A.B."/>
        </authorList>
    </citation>
    <scope>NUCLEOTIDE SEQUENCE [LARGE SCALE GENOMIC DNA]</scope>
    <source>
        <strain evidence="3">H4-8 / FGSC 9210</strain>
    </source>
</reference>
<dbReference type="RefSeq" id="XP_003034204.1">
    <property type="nucleotide sequence ID" value="XM_003034158.1"/>
</dbReference>
<dbReference type="EMBL" id="GL377304">
    <property type="protein sequence ID" value="EFI99301.1"/>
    <property type="molecule type" value="Genomic_DNA"/>
</dbReference>
<protein>
    <submittedName>
        <fullName evidence="2">Uncharacterized protein</fullName>
    </submittedName>
</protein>
<sequence>MSTFSTASPTHFLCSVSTVYYMYDSEFAHSLGCVHGALLVGARNINADLAIAGGVVIQAGGEREGDGLSDLDLPQQSALAAKSCLGQPRHRSHSTPGCRAPRGVAALRPRTRAAASRVSPSPRTNIRFPQLTGTINNAEARVAVLPDGRREPTRTRAPRYLPSTHNARRRTLAILLGESLPSLSTPASDPAPDSTNHLAGVPTQRRSWPFFRRSADASGLSYSVVISSCNRDRRTRACVRLHVEGRVEGEYTPLKFTRNSSEMRFESSRGATRVFAWTPNRRRHARADSLPSLGPNTTHIEAINATEEACCTPVTAI</sequence>
<gene>
    <name evidence="2" type="ORF">SCHCODRAFT_106470</name>
</gene>
<evidence type="ECO:0000256" key="1">
    <source>
        <dbReference type="SAM" id="MobiDB-lite"/>
    </source>
</evidence>
<dbReference type="VEuPathDB" id="FungiDB:SCHCODRAFT_02493326"/>
<dbReference type="Proteomes" id="UP000007431">
    <property type="component" value="Unassembled WGS sequence"/>
</dbReference>
<dbReference type="InParanoid" id="D8PYQ7"/>
<feature type="compositionally biased region" description="Polar residues" evidence="1">
    <location>
        <begin position="181"/>
        <end position="197"/>
    </location>
</feature>
<proteinExistence type="predicted"/>
<dbReference type="GeneID" id="9585251"/>
<evidence type="ECO:0000313" key="2">
    <source>
        <dbReference type="EMBL" id="EFI99301.1"/>
    </source>
</evidence>
<evidence type="ECO:0000313" key="3">
    <source>
        <dbReference type="Proteomes" id="UP000007431"/>
    </source>
</evidence>
<feature type="non-terminal residue" evidence="2">
    <location>
        <position position="317"/>
    </location>
</feature>
<keyword evidence="3" id="KW-1185">Reference proteome</keyword>